<dbReference type="EMBL" id="JAGSOV010000009">
    <property type="protein sequence ID" value="MCO1654100.1"/>
    <property type="molecule type" value="Genomic_DNA"/>
</dbReference>
<keyword evidence="4" id="KW-1185">Reference proteome</keyword>
<feature type="transmembrane region" description="Helical" evidence="1">
    <location>
        <begin position="135"/>
        <end position="154"/>
    </location>
</feature>
<name>A0ABT0ZTP1_9PSEU</name>
<feature type="transmembrane region" description="Helical" evidence="1">
    <location>
        <begin position="184"/>
        <end position="202"/>
    </location>
</feature>
<keyword evidence="3" id="KW-0645">Protease</keyword>
<protein>
    <submittedName>
        <fullName evidence="3">CPBP family intramembrane metalloprotease</fullName>
    </submittedName>
</protein>
<keyword evidence="1" id="KW-1133">Transmembrane helix</keyword>
<feature type="transmembrane region" description="Helical" evidence="1">
    <location>
        <begin position="160"/>
        <end position="179"/>
    </location>
</feature>
<feature type="transmembrane region" description="Helical" evidence="1">
    <location>
        <begin position="30"/>
        <end position="49"/>
    </location>
</feature>
<feature type="transmembrane region" description="Helical" evidence="1">
    <location>
        <begin position="236"/>
        <end position="254"/>
    </location>
</feature>
<evidence type="ECO:0000259" key="2">
    <source>
        <dbReference type="Pfam" id="PF02517"/>
    </source>
</evidence>
<sequence>MRLVWQIAAVMVVALLGNQGVGLAQGDPWITLAVGVATAVLAVVVYRWVVRLTERRPVTELSGRGAAAGLGGGLLLGVALFGAVIANLAFLGFYAVHGLGSVTGAVGLFGFMAAAAVTEELLFRGVLFRIVEGWTGTWIALVLTSALFGASHLFNPNAGLWGAVAIAIEAGGMLTAAFIATRTLWLPIGLHFGWNLAAGALFSTEVSGNDTPQGLLDATMSGPAILTGGDFGPEGSPYSLLFCLLVTAVLLWVARRRGHLVPRRRADRVGDVATLRR</sequence>
<accession>A0ABT0ZTP1</accession>
<feature type="transmembrane region" description="Helical" evidence="1">
    <location>
        <begin position="70"/>
        <end position="96"/>
    </location>
</feature>
<keyword evidence="3" id="KW-0378">Hydrolase</keyword>
<dbReference type="PANTHER" id="PTHR39430:SF1">
    <property type="entry name" value="PROTEASE"/>
    <property type="match status" value="1"/>
</dbReference>
<feature type="domain" description="CAAX prenyl protease 2/Lysostaphin resistance protein A-like" evidence="2">
    <location>
        <begin position="106"/>
        <end position="196"/>
    </location>
</feature>
<proteinExistence type="predicted"/>
<comment type="caution">
    <text evidence="3">The sequence shown here is derived from an EMBL/GenBank/DDBJ whole genome shotgun (WGS) entry which is preliminary data.</text>
</comment>
<evidence type="ECO:0000313" key="3">
    <source>
        <dbReference type="EMBL" id="MCO1654100.1"/>
    </source>
</evidence>
<dbReference type="Proteomes" id="UP001165283">
    <property type="component" value="Unassembled WGS sequence"/>
</dbReference>
<reference evidence="3" key="1">
    <citation type="submission" date="2021-04" db="EMBL/GenBank/DDBJ databases">
        <title>Pseudonocardia sp. nov., isolated from sandy soil of mangrove forest.</title>
        <authorList>
            <person name="Zan Z."/>
            <person name="Huang R."/>
            <person name="Liu W."/>
        </authorList>
    </citation>
    <scope>NUCLEOTIDE SEQUENCE</scope>
    <source>
        <strain evidence="3">S2-4</strain>
    </source>
</reference>
<dbReference type="PANTHER" id="PTHR39430">
    <property type="entry name" value="MEMBRANE-ASSOCIATED PROTEASE-RELATED"/>
    <property type="match status" value="1"/>
</dbReference>
<evidence type="ECO:0000313" key="4">
    <source>
        <dbReference type="Proteomes" id="UP001165283"/>
    </source>
</evidence>
<dbReference type="GO" id="GO:0008237">
    <property type="term" value="F:metallopeptidase activity"/>
    <property type="evidence" value="ECO:0007669"/>
    <property type="project" value="UniProtKB-KW"/>
</dbReference>
<organism evidence="3 4">
    <name type="scientific">Pseudonocardia humida</name>
    <dbReference type="NCBI Taxonomy" id="2800819"/>
    <lineage>
        <taxon>Bacteria</taxon>
        <taxon>Bacillati</taxon>
        <taxon>Actinomycetota</taxon>
        <taxon>Actinomycetes</taxon>
        <taxon>Pseudonocardiales</taxon>
        <taxon>Pseudonocardiaceae</taxon>
        <taxon>Pseudonocardia</taxon>
    </lineage>
</organism>
<keyword evidence="1" id="KW-0812">Transmembrane</keyword>
<dbReference type="InterPro" id="IPR003675">
    <property type="entry name" value="Rce1/LyrA-like_dom"/>
</dbReference>
<feature type="transmembrane region" description="Helical" evidence="1">
    <location>
        <begin position="102"/>
        <end position="123"/>
    </location>
</feature>
<gene>
    <name evidence="3" type="ORF">KDL28_03425</name>
</gene>
<keyword evidence="1" id="KW-0472">Membrane</keyword>
<dbReference type="RefSeq" id="WP_252435705.1">
    <property type="nucleotide sequence ID" value="NZ_JAGSOV010000009.1"/>
</dbReference>
<dbReference type="Pfam" id="PF02517">
    <property type="entry name" value="Rce1-like"/>
    <property type="match status" value="1"/>
</dbReference>
<keyword evidence="3" id="KW-0482">Metalloprotease</keyword>
<evidence type="ECO:0000256" key="1">
    <source>
        <dbReference type="SAM" id="Phobius"/>
    </source>
</evidence>